<dbReference type="Pfam" id="PF25010">
    <property type="entry name" value="ARM_UBP24_USP9X-Y"/>
    <property type="match status" value="2"/>
</dbReference>
<dbReference type="GO" id="GO:0005829">
    <property type="term" value="C:cytosol"/>
    <property type="evidence" value="ECO:0007669"/>
    <property type="project" value="TreeGrafter"/>
</dbReference>
<proteinExistence type="inferred from homology"/>
<dbReference type="Proteomes" id="UP001249851">
    <property type="component" value="Unassembled WGS sequence"/>
</dbReference>
<evidence type="ECO:0000256" key="3">
    <source>
        <dbReference type="ARBA" id="ARBA00012759"/>
    </source>
</evidence>
<comment type="similarity">
    <text evidence="2">Belongs to the peptidase C19 family.</text>
</comment>
<dbReference type="EC" id="3.4.19.12" evidence="3"/>
<reference evidence="10" key="2">
    <citation type="journal article" date="2023" name="Science">
        <title>Genomic signatures of disease resistance in endangered staghorn corals.</title>
        <authorList>
            <person name="Vollmer S.V."/>
            <person name="Selwyn J.D."/>
            <person name="Despard B.A."/>
            <person name="Roesel C.L."/>
        </authorList>
    </citation>
    <scope>NUCLEOTIDE SEQUENCE</scope>
    <source>
        <strain evidence="10">K2</strain>
    </source>
</reference>
<dbReference type="InterPro" id="IPR001394">
    <property type="entry name" value="Peptidase_C19_UCH"/>
</dbReference>
<dbReference type="PROSITE" id="PS00973">
    <property type="entry name" value="USP_2"/>
    <property type="match status" value="1"/>
</dbReference>
<evidence type="ECO:0000256" key="1">
    <source>
        <dbReference type="ARBA" id="ARBA00000707"/>
    </source>
</evidence>
<dbReference type="Gene3D" id="3.90.70.10">
    <property type="entry name" value="Cysteine proteinases"/>
    <property type="match status" value="1"/>
</dbReference>
<dbReference type="CDD" id="cd02659">
    <property type="entry name" value="peptidase_C19C"/>
    <property type="match status" value="1"/>
</dbReference>
<evidence type="ECO:0000256" key="4">
    <source>
        <dbReference type="ARBA" id="ARBA00022670"/>
    </source>
</evidence>
<dbReference type="GO" id="GO:0004843">
    <property type="term" value="F:cysteine-type deubiquitinase activity"/>
    <property type="evidence" value="ECO:0007669"/>
    <property type="project" value="UniProtKB-EC"/>
</dbReference>
<keyword evidence="11" id="KW-1185">Reference proteome</keyword>
<feature type="compositionally biased region" description="Low complexity" evidence="8">
    <location>
        <begin position="457"/>
        <end position="472"/>
    </location>
</feature>
<dbReference type="SUPFAM" id="SSF54001">
    <property type="entry name" value="Cysteine proteinases"/>
    <property type="match status" value="1"/>
</dbReference>
<evidence type="ECO:0000256" key="6">
    <source>
        <dbReference type="ARBA" id="ARBA00022801"/>
    </source>
</evidence>
<organism evidence="10 11">
    <name type="scientific">Acropora cervicornis</name>
    <name type="common">Staghorn coral</name>
    <dbReference type="NCBI Taxonomy" id="6130"/>
    <lineage>
        <taxon>Eukaryota</taxon>
        <taxon>Metazoa</taxon>
        <taxon>Cnidaria</taxon>
        <taxon>Anthozoa</taxon>
        <taxon>Hexacorallia</taxon>
        <taxon>Scleractinia</taxon>
        <taxon>Astrocoeniina</taxon>
        <taxon>Acroporidae</taxon>
        <taxon>Acropora</taxon>
    </lineage>
</organism>
<keyword evidence="4" id="KW-0645">Protease</keyword>
<feature type="compositionally biased region" description="Basic and acidic residues" evidence="8">
    <location>
        <begin position="3042"/>
        <end position="3056"/>
    </location>
</feature>
<accession>A0AAD9QI68</accession>
<dbReference type="InterPro" id="IPR028889">
    <property type="entry name" value="USP"/>
</dbReference>
<dbReference type="GO" id="GO:0016579">
    <property type="term" value="P:protein deubiquitination"/>
    <property type="evidence" value="ECO:0007669"/>
    <property type="project" value="InterPro"/>
</dbReference>
<feature type="compositionally biased region" description="Polar residues" evidence="8">
    <location>
        <begin position="538"/>
        <end position="550"/>
    </location>
</feature>
<protein>
    <recommendedName>
        <fullName evidence="3">ubiquitinyl hydrolase 1</fullName>
        <ecNumber evidence="3">3.4.19.12</ecNumber>
    </recommendedName>
</protein>
<dbReference type="FunFam" id="3.90.70.10:FF:000014">
    <property type="entry name" value="Ubiquitin carboxyl-terminal hydrolase 34"/>
    <property type="match status" value="1"/>
</dbReference>
<feature type="compositionally biased region" description="Basic and acidic residues" evidence="8">
    <location>
        <begin position="3020"/>
        <end position="3030"/>
    </location>
</feature>
<keyword evidence="7" id="KW-0788">Thiol protease</keyword>
<keyword evidence="6 10" id="KW-0378">Hydrolase</keyword>
<dbReference type="PANTHER" id="PTHR24006">
    <property type="entry name" value="UBIQUITIN CARBOXYL-TERMINAL HYDROLASE"/>
    <property type="match status" value="1"/>
</dbReference>
<dbReference type="GO" id="GO:0006508">
    <property type="term" value="P:proteolysis"/>
    <property type="evidence" value="ECO:0007669"/>
    <property type="project" value="UniProtKB-KW"/>
</dbReference>
<dbReference type="InterPro" id="IPR056850">
    <property type="entry name" value="ARM_UBP34_24_USP9X_Y"/>
</dbReference>
<evidence type="ECO:0000259" key="9">
    <source>
        <dbReference type="PROSITE" id="PS50235"/>
    </source>
</evidence>
<dbReference type="Pfam" id="PF00443">
    <property type="entry name" value="UCH"/>
    <property type="match status" value="1"/>
</dbReference>
<feature type="region of interest" description="Disordered" evidence="8">
    <location>
        <begin position="455"/>
        <end position="555"/>
    </location>
</feature>
<dbReference type="SUPFAM" id="SSF48371">
    <property type="entry name" value="ARM repeat"/>
    <property type="match status" value="1"/>
</dbReference>
<keyword evidence="5" id="KW-0833">Ubl conjugation pathway</keyword>
<comment type="caution">
    <text evidence="10">The sequence shown here is derived from an EMBL/GenBank/DDBJ whole genome shotgun (WGS) entry which is preliminary data.</text>
</comment>
<feature type="compositionally biased region" description="Polar residues" evidence="8">
    <location>
        <begin position="1246"/>
        <end position="1259"/>
    </location>
</feature>
<feature type="compositionally biased region" description="Polar residues" evidence="8">
    <location>
        <begin position="3057"/>
        <end position="3068"/>
    </location>
</feature>
<dbReference type="EMBL" id="JARQWQ010000031">
    <property type="protein sequence ID" value="KAK2561808.1"/>
    <property type="molecule type" value="Genomic_DNA"/>
</dbReference>
<feature type="compositionally biased region" description="Basic and acidic residues" evidence="8">
    <location>
        <begin position="2996"/>
        <end position="3006"/>
    </location>
</feature>
<dbReference type="PROSITE" id="PS00972">
    <property type="entry name" value="USP_1"/>
    <property type="match status" value="1"/>
</dbReference>
<dbReference type="GO" id="GO:0009966">
    <property type="term" value="P:regulation of signal transduction"/>
    <property type="evidence" value="ECO:0007669"/>
    <property type="project" value="UniProtKB-ARBA"/>
</dbReference>
<dbReference type="InterPro" id="IPR018200">
    <property type="entry name" value="USP_CS"/>
</dbReference>
<dbReference type="PANTHER" id="PTHR24006:SF827">
    <property type="entry name" value="UBIQUITIN CARBOXYL-TERMINAL HYDROLASE 34"/>
    <property type="match status" value="1"/>
</dbReference>
<dbReference type="InterPro" id="IPR016024">
    <property type="entry name" value="ARM-type_fold"/>
</dbReference>
<evidence type="ECO:0000256" key="5">
    <source>
        <dbReference type="ARBA" id="ARBA00022786"/>
    </source>
</evidence>
<reference evidence="10" key="1">
    <citation type="journal article" date="2023" name="G3 (Bethesda)">
        <title>Whole genome assembly and annotation of the endangered Caribbean coral Acropora cervicornis.</title>
        <authorList>
            <person name="Selwyn J.D."/>
            <person name="Vollmer S.V."/>
        </authorList>
    </citation>
    <scope>NUCLEOTIDE SEQUENCE</scope>
    <source>
        <strain evidence="10">K2</strain>
    </source>
</reference>
<dbReference type="InterPro" id="IPR050164">
    <property type="entry name" value="Peptidase_C19"/>
</dbReference>
<name>A0AAD9QI68_ACRCE</name>
<evidence type="ECO:0000256" key="7">
    <source>
        <dbReference type="ARBA" id="ARBA00022807"/>
    </source>
</evidence>
<evidence type="ECO:0000313" key="11">
    <source>
        <dbReference type="Proteomes" id="UP001249851"/>
    </source>
</evidence>
<sequence>MSECCKELLTILEKYNSGDPKFEKSEIVDAVSYVLSWPQRQCRCVFRDHQHLARVEDLLQRLLECAIHCICELRVPAVEDGKKSTPVIDDEAGRKTDVDSENSWTQAEKERLFLAVGKIFQLPFPFYQVRKIPLLRQETGSKDCSKYCDVNDGEVPEALLVNVAFFCDKGGLSAIREAFQDASPISLPFPLAHHLINIVTQAIMQYIIPLRRPVIRYLCKLTDKDLRQPDGRLMVDSMWSAVKGPVESGPICDKDSLDLAFKYFTSSTLTVRLAGLNQIANQVHMFMDPFHTDPAAEADRQCLCKELSEWLIENKLVEHLFGPNLHVELLKQSQIILNYLARETFLTTSHLDCIWLAAQLKHASRYVHDLLTVLTKHMDTPSILYLLDLVSTLPPNAHTRQTLYLASLLIRIVWRAGLSSAAPVAHTTSPIHGPLTSSATNAAVASVMKRKFGRTASLSQSSSRSGSLSDISCDGDQLDLDESPVPHGPKYAHLSSQGSVDMETEELSHPPDLRQSYHGRTEDFSSQEKTGGEEADIDSTSCTNSHGSSLSDRRDLEEFDADGVEDELSELKTVAALHVMQDEGDERERSLGFDLNTVCEEGKTLLWDLIQDDIAIQLSDGLVQEAEKLLCQLICYTGEKKIRMKFIEGCIVNLAANRSVVMSIQLLPKLFNSFQQFVVTGHGPHWITNWANRQLNMMELFFSNVTQFIESLHKANVTSNSLYSPIEEIQARLQFLSSVFSCELSQQDFRLSASQVDVLWHCLVCDSESSDDTLEWFLQQAQSKEFHALDAPAMQYIFTEKLPSLPPEKFSMTGLHLLQQLYKTFKHSDIKPCDPSKSYGIDQLWNIAVQAKSTEVSWAAISYLNSLYINANGGGLKFEDEFISRCMTIIGTASQKLNMEQNLQIMERGLLLLKSHIESFKRRFAFHLRLWWLEGKGITCHQQMAQRPTEKHYPIRVMCQPAGLADKGTFEMNSSDLVADLRAEVTFWCKQLEEKHKKEPQLAGEGTSQHSQLSPFSPQLHPPFRLISQGHELTPDLDEKSLAEVGFKDLQLVFVSVGAVRRERHHETGYIPSSSLPPPNWDSTPMIILLQEKYFEQLFAFLEALDHFVDKKSSSAEKTSESSCNASEVLEKSTVLEQANQLESNDNSTLLPLMESQIEFLFGIAWELLFLLPTNQSVLNQLRYFGQSFGSETEKGSGFTKAEMDQRNEDNDKWQQKMWQSLLNPKFPHKLLYSLQVIDLIHNSSKETQTPSSPAYSGLSSDSDISDTEEEKNVGLPQSQGFSWGYRFMEYGGLRHLYEILMSGCLEVKENSIWTQWHQECLAHLLKLICEFGTMKRSSDDDDDVFMSSESDTKKLQLQRKDGKFRVRYKSTDKEEVICIKCLSSNLMSIVHVNSLLEKLLHISYEATLPIRGGQNRASGGEVVHHAVSLLVSAAFTDGTVRSLLMQQSNFKPWLQQLVLLAKEPSVRFEACRGLYRLSLIKRNSCLIPLMDALLDSLPLAQSLQSKESSHGRRQEPSAREYFSILCRLVDGLPTPEGGQKGHDVDLDSLAQLLASYIRNSEPRTKQKNGSYENEGLSGVLKLCTAVMRHDPAFKMSPAGLMARNAAFDLLIEMARGCKENYLELQKLLLRHHISDGKRRSYNWHYWPHDNGRSSCGLVGMINLGATCYMASCMQQLYMMPQARAAILNSMITSDVKHEVLLREMQRMFCFLMASERKAYNPKTFCRTYTMDKQPLNTAEQKDMTEFFTDLIGKIEEMSPALKVLVRDLFCGEISNNVVSLDCTHVSKTREEFYSVRCTVADMKSLYESLDEVTIKDTLDGDNMYTCSQCGKKVRAEKRACFQVLPRILCFNTMRYAFNMVTMMKEKVNTHFSFPLQLNMAPYTEEFLMGDKQDQDPQGDPSYWYQLIGVVVHTGTAEGGHYYSFIRDRSAPQGRDQWFLFNDAEVKPFDPAQIASECFGGEMTTKTYDALTEKFMDFSFEKTHSAYMLFYERCDSNQKDQATDMSNAELNQELADWIWHDNIQFLHDKHIFDTTYFNFMWFICRTSFLLETLVHAKEKLLIKNWADLLLSQYEQSSLACLWLLETLTSEDWLLQVMVKCPIQNIRHMLARLSLDVIQILRPLYVCHVNDDDDDDDDERPYFTYVRGFVKAVFKLREFLLKMDAISVMVGFYLGTKASELNESTNEDDDDGEDDDDEEVVTILPEDKYRMGSLEKMISVIAVLVEESRGERHLQLSENDTAALTGGKGFPFLFQSIKDSINLRHTTNLIFSLCRYNVKLAENVICLLMSSVQKLPPEQSHSFFKLLSMLTEIPGGPAGMPSFTNLTLARIWEAAEYNAGLCIDWLTCMAPKNKTAHQWVLSNMDKWVEKYLIADNSIRIRNASACLLISLVPSSHFRQGFRSRSFSAPHKEMLLNKEALAILHEIFKTLLNLLSKTRKYCDRNIHGTTKLVSYFAVLNYCLVSATEKEMFTPFCPDLWKLFHPLMSEPNIPVHPNKQALLIFWFHACIGCVENVNFITENIHVAGNIPLNYILSSDEPEVVTFNRNVLPAYYGLLRLCCEHSRTFTRQLAGHSNMKWAFENLTTRMNQYPQAVEELLTLMRLFAGIASSDASREKTKEEEAFEAAFRRDTIMLYQNCLDGGASWTTLISAYKILLQTEEDRLTVVVNQGLLTLSDAFTTLHMMYHEATACHVTGDLTEVLMILHNLLVCCRPHSNKPDVRSSLVGWSERLDIAQKLLSLLNSYTPKEVRTACLGLLGPYFPRRHTKVIVSSKSVARPAVPELNMFLHPSFLDSPKGVEESYDTVVTEYFQPYHSFVDQLLRFGFSQDRVPDHVIACSCLLGVEAISLHFTYFSKLWMEVYQKAGDFVDLILLDERESLNVREIYTFLCCFFPRVSNKVLVNQWHNLVQTLVATVIADRPVAEKASDSELCIVARRLTAELRAMSLLFSVRAPEKSQISTLLHPSLEDLLSICRQHQEKKSESTKLTRSTSDYKQQQQEKEEVKPPKGDTGGEPLNKRRRTLEGEGQKDSNSESVLAETAGTSKDETVKAEKKEKAQEGSQRQAQKNCSIWGSKPHVDWIDSLAKAIQSTINKVPV</sequence>
<feature type="region of interest" description="Disordered" evidence="8">
    <location>
        <begin position="1246"/>
        <end position="1276"/>
    </location>
</feature>
<feature type="domain" description="USP" evidence="9">
    <location>
        <begin position="1659"/>
        <end position="1994"/>
    </location>
</feature>
<dbReference type="InterPro" id="IPR038765">
    <property type="entry name" value="Papain-like_cys_pep_sf"/>
</dbReference>
<evidence type="ECO:0000256" key="8">
    <source>
        <dbReference type="SAM" id="MobiDB-lite"/>
    </source>
</evidence>
<feature type="region of interest" description="Disordered" evidence="8">
    <location>
        <begin position="2979"/>
        <end position="3068"/>
    </location>
</feature>
<dbReference type="PROSITE" id="PS50235">
    <property type="entry name" value="USP_3"/>
    <property type="match status" value="1"/>
</dbReference>
<gene>
    <name evidence="10" type="ORF">P5673_015194</name>
</gene>
<evidence type="ECO:0000256" key="2">
    <source>
        <dbReference type="ARBA" id="ARBA00009085"/>
    </source>
</evidence>
<comment type="catalytic activity">
    <reaction evidence="1">
        <text>Thiol-dependent hydrolysis of ester, thioester, amide, peptide and isopeptide bonds formed by the C-terminal Gly of ubiquitin (a 76-residue protein attached to proteins as an intracellular targeting signal).</text>
        <dbReference type="EC" id="3.4.19.12"/>
    </reaction>
</comment>
<dbReference type="GO" id="GO:0005634">
    <property type="term" value="C:nucleus"/>
    <property type="evidence" value="ECO:0007669"/>
    <property type="project" value="TreeGrafter"/>
</dbReference>
<evidence type="ECO:0000313" key="10">
    <source>
        <dbReference type="EMBL" id="KAK2561808.1"/>
    </source>
</evidence>